<sequence length="118" mass="12654">MAELNDGYGLVADVTAERAARGPRHTPATFLDPARCPGQWALRTPWYVFLRWAGTTVAPKGEHAACCALLSEQTIMDLARFCEGGAAPAMLPLPGSVIAGRRFIGGDPALPQNWPYMA</sequence>
<evidence type="ECO:0000313" key="2">
    <source>
        <dbReference type="Proteomes" id="UP000030826"/>
    </source>
</evidence>
<organism evidence="1 2">
    <name type="scientific">Aureimonas altamirensis</name>
    <dbReference type="NCBI Taxonomy" id="370622"/>
    <lineage>
        <taxon>Bacteria</taxon>
        <taxon>Pseudomonadati</taxon>
        <taxon>Pseudomonadota</taxon>
        <taxon>Alphaproteobacteria</taxon>
        <taxon>Hyphomicrobiales</taxon>
        <taxon>Aurantimonadaceae</taxon>
        <taxon>Aureimonas</taxon>
    </lineage>
</organism>
<dbReference type="EMBL" id="JRFJ01000002">
    <property type="protein sequence ID" value="KHJ54937.1"/>
    <property type="molecule type" value="Genomic_DNA"/>
</dbReference>
<dbReference type="AlphaFoldDB" id="A0A0B1Q7P5"/>
<name>A0A0B1Q7P5_9HYPH</name>
<comment type="caution">
    <text evidence="1">The sequence shown here is derived from an EMBL/GenBank/DDBJ whole genome shotgun (WGS) entry which is preliminary data.</text>
</comment>
<dbReference type="RefSeq" id="WP_039192171.1">
    <property type="nucleotide sequence ID" value="NZ_JAQRFV010000002.1"/>
</dbReference>
<accession>A0A0B1Q7P5</accession>
<dbReference type="STRING" id="370622.LA66_10360"/>
<gene>
    <name evidence="1" type="ORF">LA66_10360</name>
</gene>
<protein>
    <submittedName>
        <fullName evidence="1">Uncharacterized protein</fullName>
    </submittedName>
</protein>
<dbReference type="OrthoDB" id="9874237at2"/>
<evidence type="ECO:0000313" key="1">
    <source>
        <dbReference type="EMBL" id="KHJ54937.1"/>
    </source>
</evidence>
<proteinExistence type="predicted"/>
<reference evidence="1 2" key="1">
    <citation type="submission" date="2014-09" db="EMBL/GenBank/DDBJ databases">
        <title>Isolation and characterization of Aurantimonas altamirensis ON-56566 from clinical sample following a dog bite.</title>
        <authorList>
            <person name="Eshaghi A."/>
            <person name="Li A."/>
            <person name="Shahinas D."/>
            <person name="Bahn P."/>
            <person name="Kus J.V."/>
            <person name="Patel S.N."/>
        </authorList>
    </citation>
    <scope>NUCLEOTIDE SEQUENCE [LARGE SCALE GENOMIC DNA]</scope>
    <source>
        <strain evidence="1 2">ON-56566</strain>
    </source>
</reference>
<dbReference type="Proteomes" id="UP000030826">
    <property type="component" value="Unassembled WGS sequence"/>
</dbReference>